<proteinExistence type="predicted"/>
<dbReference type="AlphaFoldDB" id="A0AAV6ZMF1"/>
<dbReference type="Proteomes" id="UP000824782">
    <property type="component" value="Unassembled WGS sequence"/>
</dbReference>
<protein>
    <submittedName>
        <fullName evidence="2">Uncharacterized protein</fullName>
    </submittedName>
</protein>
<keyword evidence="3" id="KW-1185">Reference proteome</keyword>
<name>A0AAV6ZMF1_ENGPU</name>
<feature type="compositionally biased region" description="Acidic residues" evidence="1">
    <location>
        <begin position="152"/>
        <end position="162"/>
    </location>
</feature>
<sequence>MTEKILNLSLEIIYLLTGEDYTVVRKTYDKFVTPMSFPHVSGVRSRNESPIMEPPPLVPERNKKQKILEITYKMIELLSREEWDYIEGHKDHYKDVIMEDHQDRTSPDGSSERNPSERCPSPWYSQDGPEEDYSVPEGEQAEDVADIKVEVLEEEKEGDLIDDLQCKEETSPVEISPGED</sequence>
<organism evidence="2 3">
    <name type="scientific">Engystomops pustulosus</name>
    <name type="common">Tungara frog</name>
    <name type="synonym">Physalaemus pustulosus</name>
    <dbReference type="NCBI Taxonomy" id="76066"/>
    <lineage>
        <taxon>Eukaryota</taxon>
        <taxon>Metazoa</taxon>
        <taxon>Chordata</taxon>
        <taxon>Craniata</taxon>
        <taxon>Vertebrata</taxon>
        <taxon>Euteleostomi</taxon>
        <taxon>Amphibia</taxon>
        <taxon>Batrachia</taxon>
        <taxon>Anura</taxon>
        <taxon>Neobatrachia</taxon>
        <taxon>Hyloidea</taxon>
        <taxon>Leptodactylidae</taxon>
        <taxon>Leiuperinae</taxon>
        <taxon>Engystomops</taxon>
    </lineage>
</organism>
<accession>A0AAV6ZMF1</accession>
<gene>
    <name evidence="2" type="ORF">GDO81_027223</name>
</gene>
<feature type="compositionally biased region" description="Acidic residues" evidence="1">
    <location>
        <begin position="128"/>
        <end position="144"/>
    </location>
</feature>
<feature type="compositionally biased region" description="Basic and acidic residues" evidence="1">
    <location>
        <begin position="98"/>
        <end position="116"/>
    </location>
</feature>
<reference evidence="2" key="1">
    <citation type="thesis" date="2020" institute="ProQuest LLC" country="789 East Eisenhower Parkway, Ann Arbor, MI, USA">
        <title>Comparative Genomics and Chromosome Evolution.</title>
        <authorList>
            <person name="Mudd A.B."/>
        </authorList>
    </citation>
    <scope>NUCLEOTIDE SEQUENCE</scope>
    <source>
        <strain evidence="2">237g6f4</strain>
        <tissue evidence="2">Blood</tissue>
    </source>
</reference>
<dbReference type="EMBL" id="WNYA01000068">
    <property type="protein sequence ID" value="KAG8550226.1"/>
    <property type="molecule type" value="Genomic_DNA"/>
</dbReference>
<evidence type="ECO:0000256" key="1">
    <source>
        <dbReference type="SAM" id="MobiDB-lite"/>
    </source>
</evidence>
<feature type="region of interest" description="Disordered" evidence="1">
    <location>
        <begin position="98"/>
        <end position="180"/>
    </location>
</feature>
<evidence type="ECO:0000313" key="2">
    <source>
        <dbReference type="EMBL" id="KAG8550226.1"/>
    </source>
</evidence>
<evidence type="ECO:0000313" key="3">
    <source>
        <dbReference type="Proteomes" id="UP000824782"/>
    </source>
</evidence>
<comment type="caution">
    <text evidence="2">The sequence shown here is derived from an EMBL/GenBank/DDBJ whole genome shotgun (WGS) entry which is preliminary data.</text>
</comment>